<organism evidence="2 3">
    <name type="scientific">Posidoniimonas polymericola</name>
    <dbReference type="NCBI Taxonomy" id="2528002"/>
    <lineage>
        <taxon>Bacteria</taxon>
        <taxon>Pseudomonadati</taxon>
        <taxon>Planctomycetota</taxon>
        <taxon>Planctomycetia</taxon>
        <taxon>Pirellulales</taxon>
        <taxon>Lacipirellulaceae</taxon>
        <taxon>Posidoniimonas</taxon>
    </lineage>
</organism>
<keyword evidence="1" id="KW-0732">Signal</keyword>
<keyword evidence="3" id="KW-1185">Reference proteome</keyword>
<accession>A0A5C5XSL7</accession>
<comment type="caution">
    <text evidence="2">The sequence shown here is derived from an EMBL/GenBank/DDBJ whole genome shotgun (WGS) entry which is preliminary data.</text>
</comment>
<evidence type="ECO:0000313" key="3">
    <source>
        <dbReference type="Proteomes" id="UP000318478"/>
    </source>
</evidence>
<dbReference type="PROSITE" id="PS51257">
    <property type="entry name" value="PROKAR_LIPOPROTEIN"/>
    <property type="match status" value="1"/>
</dbReference>
<feature type="signal peptide" evidence="1">
    <location>
        <begin position="1"/>
        <end position="22"/>
    </location>
</feature>
<evidence type="ECO:0000313" key="2">
    <source>
        <dbReference type="EMBL" id="TWT66246.1"/>
    </source>
</evidence>
<evidence type="ECO:0000256" key="1">
    <source>
        <dbReference type="SAM" id="SignalP"/>
    </source>
</evidence>
<dbReference type="Proteomes" id="UP000318478">
    <property type="component" value="Unassembled WGS sequence"/>
</dbReference>
<reference evidence="2 3" key="1">
    <citation type="submission" date="2019-02" db="EMBL/GenBank/DDBJ databases">
        <title>Deep-cultivation of Planctomycetes and their phenomic and genomic characterization uncovers novel biology.</title>
        <authorList>
            <person name="Wiegand S."/>
            <person name="Jogler M."/>
            <person name="Boedeker C."/>
            <person name="Pinto D."/>
            <person name="Vollmers J."/>
            <person name="Rivas-Marin E."/>
            <person name="Kohn T."/>
            <person name="Peeters S.H."/>
            <person name="Heuer A."/>
            <person name="Rast P."/>
            <person name="Oberbeckmann S."/>
            <person name="Bunk B."/>
            <person name="Jeske O."/>
            <person name="Meyerdierks A."/>
            <person name="Storesund J.E."/>
            <person name="Kallscheuer N."/>
            <person name="Luecker S."/>
            <person name="Lage O.M."/>
            <person name="Pohl T."/>
            <person name="Merkel B.J."/>
            <person name="Hornburger P."/>
            <person name="Mueller R.-W."/>
            <person name="Bruemmer F."/>
            <person name="Labrenz M."/>
            <person name="Spormann A.M."/>
            <person name="Op Den Camp H."/>
            <person name="Overmann J."/>
            <person name="Amann R."/>
            <person name="Jetten M.S.M."/>
            <person name="Mascher T."/>
            <person name="Medema M.H."/>
            <person name="Devos D.P."/>
            <person name="Kaster A.-K."/>
            <person name="Ovreas L."/>
            <person name="Rohde M."/>
            <person name="Galperin M.Y."/>
            <person name="Jogler C."/>
        </authorList>
    </citation>
    <scope>NUCLEOTIDE SEQUENCE [LARGE SCALE GENOMIC DNA]</scope>
    <source>
        <strain evidence="2 3">Pla123a</strain>
    </source>
</reference>
<sequence length="138" mass="14665" precursor="true">MRKRIHRSSIAGVVLAHILAAACGCSQGPETVTVTGSVTLDGSPLDDARIEFDSGDGAPPESLVVTSGAFSGNVVVGTKTVRFFALRPSKPNPMLSPTDVQNPFENILPDRYGYDSAITIDLSVDDPTNLSYELESKR</sequence>
<dbReference type="AlphaFoldDB" id="A0A5C5XSL7"/>
<dbReference type="RefSeq" id="WP_146591655.1">
    <property type="nucleotide sequence ID" value="NZ_SJPO01000017.1"/>
</dbReference>
<dbReference type="EMBL" id="SJPO01000017">
    <property type="protein sequence ID" value="TWT66246.1"/>
    <property type="molecule type" value="Genomic_DNA"/>
</dbReference>
<dbReference type="OrthoDB" id="291697at2"/>
<protein>
    <submittedName>
        <fullName evidence="2">Uncharacterized protein</fullName>
    </submittedName>
</protein>
<name>A0A5C5XSL7_9BACT</name>
<feature type="chain" id="PRO_5022737280" evidence="1">
    <location>
        <begin position="23"/>
        <end position="138"/>
    </location>
</feature>
<gene>
    <name evidence="2" type="ORF">Pla123a_47700</name>
</gene>
<proteinExistence type="predicted"/>